<dbReference type="AlphaFoldDB" id="A0AA90NH55"/>
<dbReference type="EMBL" id="JAUTIX010000005">
    <property type="protein sequence ID" value="MDP0398983.1"/>
    <property type="molecule type" value="Genomic_DNA"/>
</dbReference>
<dbReference type="RefSeq" id="WP_305111743.1">
    <property type="nucleotide sequence ID" value="NZ_JAUTIX010000005.1"/>
</dbReference>
<name>A0AA90NH55_9ACTN</name>
<keyword evidence="2" id="KW-1185">Reference proteome</keyword>
<reference evidence="1" key="1">
    <citation type="submission" date="2023-08" db="EMBL/GenBank/DDBJ databases">
        <title>The draft genome of Tsukamurella strandjordii strain 050030.</title>
        <authorList>
            <person name="Zhao F."/>
            <person name="Feng Y."/>
            <person name="Zong Z."/>
        </authorList>
    </citation>
    <scope>NUCLEOTIDE SEQUENCE</scope>
    <source>
        <strain evidence="1">050030</strain>
    </source>
</reference>
<evidence type="ECO:0000313" key="1">
    <source>
        <dbReference type="EMBL" id="MDP0398983.1"/>
    </source>
</evidence>
<dbReference type="Proteomes" id="UP001178281">
    <property type="component" value="Unassembled WGS sequence"/>
</dbReference>
<organism evidence="1 2">
    <name type="scientific">Tsukamurella strandjordii</name>
    <dbReference type="NCBI Taxonomy" id="147577"/>
    <lineage>
        <taxon>Bacteria</taxon>
        <taxon>Bacillati</taxon>
        <taxon>Actinomycetota</taxon>
        <taxon>Actinomycetes</taxon>
        <taxon>Mycobacteriales</taxon>
        <taxon>Tsukamurellaceae</taxon>
        <taxon>Tsukamurella</taxon>
    </lineage>
</organism>
<gene>
    <name evidence="1" type="ORF">Q7X28_13705</name>
</gene>
<proteinExistence type="predicted"/>
<sequence>MRDPSTSPEYLRVERDMHVSGLHYEFASPSADRLPWKSMLAQDFPAGDLWLSLKGAGSVAIRFADAGDEEERTHLVADQVQDAVLDSAQVVRPARTWPRAERGGSPLWARLRDGVAVWESVDGSEIHRVGELPAGR</sequence>
<evidence type="ECO:0000313" key="2">
    <source>
        <dbReference type="Proteomes" id="UP001178281"/>
    </source>
</evidence>
<accession>A0AA90NH55</accession>
<comment type="caution">
    <text evidence="1">The sequence shown here is derived from an EMBL/GenBank/DDBJ whole genome shotgun (WGS) entry which is preliminary data.</text>
</comment>
<protein>
    <submittedName>
        <fullName evidence="1">Uncharacterized protein</fullName>
    </submittedName>
</protein>